<dbReference type="AlphaFoldDB" id="A0AAN7BPQ3"/>
<dbReference type="EMBL" id="MU865333">
    <property type="protein sequence ID" value="KAK4227274.1"/>
    <property type="molecule type" value="Genomic_DNA"/>
</dbReference>
<feature type="region of interest" description="Disordered" evidence="1">
    <location>
        <begin position="155"/>
        <end position="182"/>
    </location>
</feature>
<evidence type="ECO:0000313" key="3">
    <source>
        <dbReference type="EMBL" id="KAK4227274.1"/>
    </source>
</evidence>
<comment type="caution">
    <text evidence="3">The sequence shown here is derived from an EMBL/GenBank/DDBJ whole genome shotgun (WGS) entry which is preliminary data.</text>
</comment>
<dbReference type="InterPro" id="IPR050672">
    <property type="entry name" value="FBXO45-Fsn/SPSB_families"/>
</dbReference>
<accession>A0AAN7BPQ3</accession>
<sequence length="182" mass="20330">MKDQYYGSKLKWVNVTRPAYAARADFCIPRDCGEYFFETEVLAGGEVCSVAVGFGWFTSDVGMNGRWESGIWGYHGDDGMVRYGVHEEKYGELFHVGDIIGCGYIKRKGIIYFTKNRKYLGVPFEGVRGQLYPMVSLTNPGSKIKCRFDAPIPDKVITHSPNGETSTSAREDGEPVEQQSKG</sequence>
<dbReference type="InterPro" id="IPR044736">
    <property type="entry name" value="Gid1/RanBPM/SPLA_SPRY"/>
</dbReference>
<protein>
    <submittedName>
        <fullName evidence="3">Concanavalin A-like lectin/glucanase domain-containing protein</fullName>
    </submittedName>
</protein>
<dbReference type="InterPro" id="IPR001870">
    <property type="entry name" value="B30.2/SPRY"/>
</dbReference>
<dbReference type="Pfam" id="PF00622">
    <property type="entry name" value="SPRY"/>
    <property type="match status" value="1"/>
</dbReference>
<feature type="compositionally biased region" description="Polar residues" evidence="1">
    <location>
        <begin position="159"/>
        <end position="168"/>
    </location>
</feature>
<evidence type="ECO:0000313" key="4">
    <source>
        <dbReference type="Proteomes" id="UP001301958"/>
    </source>
</evidence>
<dbReference type="SMART" id="SM00449">
    <property type="entry name" value="SPRY"/>
    <property type="match status" value="1"/>
</dbReference>
<reference evidence="3" key="1">
    <citation type="journal article" date="2023" name="Mol. Phylogenet. Evol.">
        <title>Genome-scale phylogeny and comparative genomics of the fungal order Sordariales.</title>
        <authorList>
            <person name="Hensen N."/>
            <person name="Bonometti L."/>
            <person name="Westerberg I."/>
            <person name="Brannstrom I.O."/>
            <person name="Guillou S."/>
            <person name="Cros-Aarteil S."/>
            <person name="Calhoun S."/>
            <person name="Haridas S."/>
            <person name="Kuo A."/>
            <person name="Mondo S."/>
            <person name="Pangilinan J."/>
            <person name="Riley R."/>
            <person name="LaButti K."/>
            <person name="Andreopoulos B."/>
            <person name="Lipzen A."/>
            <person name="Chen C."/>
            <person name="Yan M."/>
            <person name="Daum C."/>
            <person name="Ng V."/>
            <person name="Clum A."/>
            <person name="Steindorff A."/>
            <person name="Ohm R.A."/>
            <person name="Martin F."/>
            <person name="Silar P."/>
            <person name="Natvig D.O."/>
            <person name="Lalanne C."/>
            <person name="Gautier V."/>
            <person name="Ament-Velasquez S.L."/>
            <person name="Kruys A."/>
            <person name="Hutchinson M.I."/>
            <person name="Powell A.J."/>
            <person name="Barry K."/>
            <person name="Miller A.N."/>
            <person name="Grigoriev I.V."/>
            <person name="Debuchy R."/>
            <person name="Gladieux P."/>
            <person name="Hiltunen Thoren M."/>
            <person name="Johannesson H."/>
        </authorList>
    </citation>
    <scope>NUCLEOTIDE SEQUENCE</scope>
    <source>
        <strain evidence="3">CBS 990.96</strain>
    </source>
</reference>
<dbReference type="InterPro" id="IPR013320">
    <property type="entry name" value="ConA-like_dom_sf"/>
</dbReference>
<dbReference type="InterPro" id="IPR043136">
    <property type="entry name" value="B30.2/SPRY_sf"/>
</dbReference>
<dbReference type="CDD" id="cd12885">
    <property type="entry name" value="SPRY_RanBP_like"/>
    <property type="match status" value="1"/>
</dbReference>
<proteinExistence type="predicted"/>
<evidence type="ECO:0000259" key="2">
    <source>
        <dbReference type="PROSITE" id="PS50188"/>
    </source>
</evidence>
<dbReference type="InterPro" id="IPR003877">
    <property type="entry name" value="SPRY_dom"/>
</dbReference>
<dbReference type="Gene3D" id="2.60.120.920">
    <property type="match status" value="1"/>
</dbReference>
<dbReference type="PANTHER" id="PTHR12245:SF5">
    <property type="entry name" value="SPRY DOMAIN-CONTAINING SOCS BOX PROTEIN 3"/>
    <property type="match status" value="1"/>
</dbReference>
<dbReference type="SUPFAM" id="SSF49899">
    <property type="entry name" value="Concanavalin A-like lectins/glucanases"/>
    <property type="match status" value="1"/>
</dbReference>
<evidence type="ECO:0000256" key="1">
    <source>
        <dbReference type="SAM" id="MobiDB-lite"/>
    </source>
</evidence>
<feature type="domain" description="B30.2/SPRY" evidence="2">
    <location>
        <begin position="1"/>
        <end position="153"/>
    </location>
</feature>
<reference evidence="3" key="2">
    <citation type="submission" date="2023-05" db="EMBL/GenBank/DDBJ databases">
        <authorList>
            <consortium name="Lawrence Berkeley National Laboratory"/>
            <person name="Steindorff A."/>
            <person name="Hensen N."/>
            <person name="Bonometti L."/>
            <person name="Westerberg I."/>
            <person name="Brannstrom I.O."/>
            <person name="Guillou S."/>
            <person name="Cros-Aarteil S."/>
            <person name="Calhoun S."/>
            <person name="Haridas S."/>
            <person name="Kuo A."/>
            <person name="Mondo S."/>
            <person name="Pangilinan J."/>
            <person name="Riley R."/>
            <person name="Labutti K."/>
            <person name="Andreopoulos B."/>
            <person name="Lipzen A."/>
            <person name="Chen C."/>
            <person name="Yanf M."/>
            <person name="Daum C."/>
            <person name="Ng V."/>
            <person name="Clum A."/>
            <person name="Ohm R."/>
            <person name="Martin F."/>
            <person name="Silar P."/>
            <person name="Natvig D."/>
            <person name="Lalanne C."/>
            <person name="Gautier V."/>
            <person name="Ament-Velasquez S.L."/>
            <person name="Kruys A."/>
            <person name="Hutchinson M.I."/>
            <person name="Powell A.J."/>
            <person name="Barry K."/>
            <person name="Miller A.N."/>
            <person name="Grigoriev I.V."/>
            <person name="Debuchy R."/>
            <person name="Gladieux P."/>
            <person name="Thoren M.H."/>
            <person name="Johannesson H."/>
        </authorList>
    </citation>
    <scope>NUCLEOTIDE SEQUENCE</scope>
    <source>
        <strain evidence="3">CBS 990.96</strain>
    </source>
</reference>
<gene>
    <name evidence="3" type="ORF">QBC38DRAFT_455365</name>
</gene>
<organism evidence="3 4">
    <name type="scientific">Podospora fimiseda</name>
    <dbReference type="NCBI Taxonomy" id="252190"/>
    <lineage>
        <taxon>Eukaryota</taxon>
        <taxon>Fungi</taxon>
        <taxon>Dikarya</taxon>
        <taxon>Ascomycota</taxon>
        <taxon>Pezizomycotina</taxon>
        <taxon>Sordariomycetes</taxon>
        <taxon>Sordariomycetidae</taxon>
        <taxon>Sordariales</taxon>
        <taxon>Podosporaceae</taxon>
        <taxon>Podospora</taxon>
    </lineage>
</organism>
<dbReference type="PANTHER" id="PTHR12245">
    <property type="entry name" value="SPRY DOMAIN CONTAINING SOCS BOX PROTEIN"/>
    <property type="match status" value="1"/>
</dbReference>
<keyword evidence="4" id="KW-1185">Reference proteome</keyword>
<name>A0AAN7BPQ3_9PEZI</name>
<dbReference type="Proteomes" id="UP001301958">
    <property type="component" value="Unassembled WGS sequence"/>
</dbReference>
<dbReference type="PROSITE" id="PS50188">
    <property type="entry name" value="B302_SPRY"/>
    <property type="match status" value="1"/>
</dbReference>